<organism evidence="1 2">
    <name type="scientific">Colletotrichum sidae</name>
    <dbReference type="NCBI Taxonomy" id="1347389"/>
    <lineage>
        <taxon>Eukaryota</taxon>
        <taxon>Fungi</taxon>
        <taxon>Dikarya</taxon>
        <taxon>Ascomycota</taxon>
        <taxon>Pezizomycotina</taxon>
        <taxon>Sordariomycetes</taxon>
        <taxon>Hypocreomycetidae</taxon>
        <taxon>Glomerellales</taxon>
        <taxon>Glomerellaceae</taxon>
        <taxon>Colletotrichum</taxon>
        <taxon>Colletotrichum orbiculare species complex</taxon>
    </lineage>
</organism>
<dbReference type="EMBL" id="QAPF01000078">
    <property type="protein sequence ID" value="TEA17840.1"/>
    <property type="molecule type" value="Genomic_DNA"/>
</dbReference>
<sequence length="185" mass="20303">MGCGTNGYTPRNQTNCCSAADDDDDKATSQPASHHTISSLFDLIRPRQAHRRDLAIDAQSDSNTRPPRPTTTWLPCSPDAVESRDAIRSLRIVGALISTAAKSRPSHSRLLLRDCQRLFLSPHVRPIARRLASSALLEPEFIPSTQQTAETLARWILLAINDNVPGIWARSCPVSQATPLSTCRP</sequence>
<gene>
    <name evidence="1" type="ORF">C8034_v011689</name>
</gene>
<dbReference type="AlphaFoldDB" id="A0A4R8THY3"/>
<reference evidence="1 2" key="1">
    <citation type="submission" date="2018-11" db="EMBL/GenBank/DDBJ databases">
        <title>Genome sequence and assembly of Colletotrichum sidae.</title>
        <authorList>
            <person name="Gan P."/>
            <person name="Shirasu K."/>
        </authorList>
    </citation>
    <scope>NUCLEOTIDE SEQUENCE [LARGE SCALE GENOMIC DNA]</scope>
    <source>
        <strain evidence="1 2">CBS 518.97</strain>
    </source>
</reference>
<evidence type="ECO:0000313" key="1">
    <source>
        <dbReference type="EMBL" id="TEA17840.1"/>
    </source>
</evidence>
<dbReference type="Proteomes" id="UP000295604">
    <property type="component" value="Unassembled WGS sequence"/>
</dbReference>
<keyword evidence="2" id="KW-1185">Reference proteome</keyword>
<accession>A0A4R8THY3</accession>
<protein>
    <submittedName>
        <fullName evidence="1">Uncharacterized protein</fullName>
    </submittedName>
</protein>
<comment type="caution">
    <text evidence="1">The sequence shown here is derived from an EMBL/GenBank/DDBJ whole genome shotgun (WGS) entry which is preliminary data.</text>
</comment>
<proteinExistence type="predicted"/>
<evidence type="ECO:0000313" key="2">
    <source>
        <dbReference type="Proteomes" id="UP000295604"/>
    </source>
</evidence>
<name>A0A4R8THY3_9PEZI</name>